<comment type="caution">
    <text evidence="1">The sequence shown here is derived from an EMBL/GenBank/DDBJ whole genome shotgun (WGS) entry which is preliminary data.</text>
</comment>
<sequence length="122" mass="14373">MIEAKKNIMKVSRNAIDEFIIKRYDQLVSGVESSIVKGWRPSIYQEKYLITDIGRYCNRKQRRISGKPTGIYILKDDVIKLYKQMSEDQKQENDQIDEQDNDYVDVVFGEQQTETTNETINE</sequence>
<gene>
    <name evidence="1" type="ORF">EZS28_027766</name>
</gene>
<name>A0A5J4V275_9EUKA</name>
<accession>A0A5J4V275</accession>
<dbReference type="EMBL" id="SNRW01010344">
    <property type="protein sequence ID" value="KAA6376707.1"/>
    <property type="molecule type" value="Genomic_DNA"/>
</dbReference>
<evidence type="ECO:0000313" key="2">
    <source>
        <dbReference type="Proteomes" id="UP000324800"/>
    </source>
</evidence>
<protein>
    <submittedName>
        <fullName evidence="1">Uncharacterized protein</fullName>
    </submittedName>
</protein>
<reference evidence="1 2" key="1">
    <citation type="submission" date="2019-03" db="EMBL/GenBank/DDBJ databases">
        <title>Single cell metagenomics reveals metabolic interactions within the superorganism composed of flagellate Streblomastix strix and complex community of Bacteroidetes bacteria on its surface.</title>
        <authorList>
            <person name="Treitli S.C."/>
            <person name="Kolisko M."/>
            <person name="Husnik F."/>
            <person name="Keeling P."/>
            <person name="Hampl V."/>
        </authorList>
    </citation>
    <scope>NUCLEOTIDE SEQUENCE [LARGE SCALE GENOMIC DNA]</scope>
    <source>
        <strain evidence="1">ST1C</strain>
    </source>
</reference>
<evidence type="ECO:0000313" key="1">
    <source>
        <dbReference type="EMBL" id="KAA6376707.1"/>
    </source>
</evidence>
<proteinExistence type="predicted"/>
<dbReference type="Proteomes" id="UP000324800">
    <property type="component" value="Unassembled WGS sequence"/>
</dbReference>
<organism evidence="1 2">
    <name type="scientific">Streblomastix strix</name>
    <dbReference type="NCBI Taxonomy" id="222440"/>
    <lineage>
        <taxon>Eukaryota</taxon>
        <taxon>Metamonada</taxon>
        <taxon>Preaxostyla</taxon>
        <taxon>Oxymonadida</taxon>
        <taxon>Streblomastigidae</taxon>
        <taxon>Streblomastix</taxon>
    </lineage>
</organism>
<dbReference type="AlphaFoldDB" id="A0A5J4V275"/>